<dbReference type="InterPro" id="IPR014347">
    <property type="entry name" value="Tautomerase/MIF_sf"/>
</dbReference>
<evidence type="ECO:0000256" key="2">
    <source>
        <dbReference type="ARBA" id="ARBA00005851"/>
    </source>
</evidence>
<accession>A0A225WEQ6</accession>
<dbReference type="STRING" id="4795.A0A225WEQ6"/>
<dbReference type="OrthoDB" id="255819at2759"/>
<dbReference type="PANTHER" id="PTHR11954:SF6">
    <property type="entry name" value="MACROPHAGE MIGRATION INHIBITORY FACTOR"/>
    <property type="match status" value="1"/>
</dbReference>
<dbReference type="GO" id="GO:0005125">
    <property type="term" value="F:cytokine activity"/>
    <property type="evidence" value="ECO:0007669"/>
    <property type="project" value="UniProtKB-KW"/>
</dbReference>
<dbReference type="Proteomes" id="UP000198211">
    <property type="component" value="Unassembled WGS sequence"/>
</dbReference>
<dbReference type="Pfam" id="PF01187">
    <property type="entry name" value="MIF"/>
    <property type="match status" value="1"/>
</dbReference>
<evidence type="ECO:0000256" key="11">
    <source>
        <dbReference type="ARBA" id="ARBA00041912"/>
    </source>
</evidence>
<protein>
    <recommendedName>
        <fullName evidence="12">L-dopachrome isomerase</fullName>
        <ecNumber evidence="9">5.3.2.1</ecNumber>
        <ecNumber evidence="8">5.3.3.12</ecNumber>
    </recommendedName>
    <alternativeName>
        <fullName evidence="10">L-dopachrome tautomerase</fullName>
    </alternativeName>
    <alternativeName>
        <fullName evidence="11">Phenylpyruvate tautomerase</fullName>
    </alternativeName>
</protein>
<evidence type="ECO:0000313" key="13">
    <source>
        <dbReference type="EMBL" id="OWZ16213.1"/>
    </source>
</evidence>
<proteinExistence type="inferred from homology"/>
<comment type="caution">
    <text evidence="13">The sequence shown here is derived from an EMBL/GenBank/DDBJ whole genome shotgun (WGS) entry which is preliminary data.</text>
</comment>
<comment type="catalytic activity">
    <reaction evidence="7">
        <text>L-dopachrome = 5,6-dihydroxyindole-2-carboxylate</text>
        <dbReference type="Rhea" id="RHEA:13041"/>
        <dbReference type="ChEBI" id="CHEBI:16875"/>
        <dbReference type="ChEBI" id="CHEBI:57509"/>
        <dbReference type="EC" id="5.3.3.12"/>
    </reaction>
</comment>
<dbReference type="Gene3D" id="3.30.429.10">
    <property type="entry name" value="Macrophage Migration Inhibitory Factor"/>
    <property type="match status" value="1"/>
</dbReference>
<gene>
    <name evidence="13" type="ORF">PHMEG_00010026</name>
</gene>
<dbReference type="SUPFAM" id="SSF55331">
    <property type="entry name" value="Tautomerase/MIF"/>
    <property type="match status" value="1"/>
</dbReference>
<dbReference type="PANTHER" id="PTHR11954">
    <property type="entry name" value="D-DOPACHROME DECARBOXYLASE"/>
    <property type="match status" value="1"/>
</dbReference>
<dbReference type="GO" id="GO:0004167">
    <property type="term" value="F:dopachrome isomerase activity"/>
    <property type="evidence" value="ECO:0007669"/>
    <property type="project" value="UniProtKB-EC"/>
</dbReference>
<evidence type="ECO:0000256" key="4">
    <source>
        <dbReference type="ARBA" id="ARBA00022525"/>
    </source>
</evidence>
<dbReference type="GO" id="GO:0050178">
    <property type="term" value="F:phenylpyruvate tautomerase activity"/>
    <property type="evidence" value="ECO:0007669"/>
    <property type="project" value="UniProtKB-EC"/>
</dbReference>
<keyword evidence="5" id="KW-0413">Isomerase</keyword>
<evidence type="ECO:0000256" key="1">
    <source>
        <dbReference type="ARBA" id="ARBA00004613"/>
    </source>
</evidence>
<evidence type="ECO:0000256" key="5">
    <source>
        <dbReference type="ARBA" id="ARBA00023235"/>
    </source>
</evidence>
<dbReference type="GO" id="GO:0005615">
    <property type="term" value="C:extracellular space"/>
    <property type="evidence" value="ECO:0007669"/>
    <property type="project" value="UniProtKB-KW"/>
</dbReference>
<comment type="catalytic activity">
    <reaction evidence="6">
        <text>3-phenylpyruvate = enol-phenylpyruvate</text>
        <dbReference type="Rhea" id="RHEA:17097"/>
        <dbReference type="ChEBI" id="CHEBI:16815"/>
        <dbReference type="ChEBI" id="CHEBI:18005"/>
        <dbReference type="EC" id="5.3.2.1"/>
    </reaction>
</comment>
<dbReference type="InterPro" id="IPR001398">
    <property type="entry name" value="Macrophage_inhib_fac"/>
</dbReference>
<evidence type="ECO:0000313" key="14">
    <source>
        <dbReference type="Proteomes" id="UP000198211"/>
    </source>
</evidence>
<organism evidence="13 14">
    <name type="scientific">Phytophthora megakarya</name>
    <dbReference type="NCBI Taxonomy" id="4795"/>
    <lineage>
        <taxon>Eukaryota</taxon>
        <taxon>Sar</taxon>
        <taxon>Stramenopiles</taxon>
        <taxon>Oomycota</taxon>
        <taxon>Peronosporomycetes</taxon>
        <taxon>Peronosporales</taxon>
        <taxon>Peronosporaceae</taxon>
        <taxon>Phytophthora</taxon>
    </lineage>
</organism>
<evidence type="ECO:0000256" key="3">
    <source>
        <dbReference type="ARBA" id="ARBA00022514"/>
    </source>
</evidence>
<evidence type="ECO:0000256" key="8">
    <source>
        <dbReference type="ARBA" id="ARBA00038932"/>
    </source>
</evidence>
<dbReference type="EC" id="5.3.3.12" evidence="8"/>
<dbReference type="EC" id="5.3.2.1" evidence="9"/>
<name>A0A225WEQ6_9STRA</name>
<evidence type="ECO:0000256" key="9">
    <source>
        <dbReference type="ARBA" id="ARBA00039086"/>
    </source>
</evidence>
<dbReference type="EMBL" id="NBNE01000975">
    <property type="protein sequence ID" value="OWZ16213.1"/>
    <property type="molecule type" value="Genomic_DNA"/>
</dbReference>
<keyword evidence="4" id="KW-0964">Secreted</keyword>
<sequence length="117" mass="12796">MPYVNISSNVASANVDITTTIAAITKTISAALDRPAPHVIVQMQLDQLMSHLETQAPLAFIHVRSIGQLEDKRNPKTVAALTETVAECLKVPPTRVSIYLEDISAKHWAYNGKIFGQ</sequence>
<comment type="subcellular location">
    <subcellularLocation>
        <location evidence="1">Secreted</location>
    </subcellularLocation>
</comment>
<reference evidence="14" key="1">
    <citation type="submission" date="2017-03" db="EMBL/GenBank/DDBJ databases">
        <title>Phytopthora megakarya and P. palmivora, two closely related causual agents of cacao black pod achieved similar genome size and gene model numbers by different mechanisms.</title>
        <authorList>
            <person name="Ali S."/>
            <person name="Shao J."/>
            <person name="Larry D.J."/>
            <person name="Kronmiller B."/>
            <person name="Shen D."/>
            <person name="Strem M.D."/>
            <person name="Melnick R.L."/>
            <person name="Guiltinan M.J."/>
            <person name="Tyler B.M."/>
            <person name="Meinhardt L.W."/>
            <person name="Bailey B.A."/>
        </authorList>
    </citation>
    <scope>NUCLEOTIDE SEQUENCE [LARGE SCALE GENOMIC DNA]</scope>
    <source>
        <strain evidence="14">zdho120</strain>
    </source>
</reference>
<keyword evidence="14" id="KW-1185">Reference proteome</keyword>
<comment type="similarity">
    <text evidence="2">Belongs to the MIF family.</text>
</comment>
<keyword evidence="3" id="KW-0202">Cytokine</keyword>
<evidence type="ECO:0000256" key="7">
    <source>
        <dbReference type="ARBA" id="ARBA00036823"/>
    </source>
</evidence>
<evidence type="ECO:0000256" key="12">
    <source>
        <dbReference type="ARBA" id="ARBA00042730"/>
    </source>
</evidence>
<evidence type="ECO:0000256" key="10">
    <source>
        <dbReference type="ARBA" id="ARBA00041631"/>
    </source>
</evidence>
<evidence type="ECO:0000256" key="6">
    <source>
        <dbReference type="ARBA" id="ARBA00036735"/>
    </source>
</evidence>
<dbReference type="AlphaFoldDB" id="A0A225WEQ6"/>